<comment type="caution">
    <text evidence="2">The sequence shown here is derived from an EMBL/GenBank/DDBJ whole genome shotgun (WGS) entry which is preliminary data.</text>
</comment>
<keyword evidence="1" id="KW-1133">Transmembrane helix</keyword>
<dbReference type="EMBL" id="JAPDDP010000038">
    <property type="protein sequence ID" value="MDA0182594.1"/>
    <property type="molecule type" value="Genomic_DNA"/>
</dbReference>
<keyword evidence="3" id="KW-1185">Reference proteome</keyword>
<dbReference type="RefSeq" id="WP_270026967.1">
    <property type="nucleotide sequence ID" value="NZ_JAPDDP010000038.1"/>
</dbReference>
<name>A0A9X3NAK8_9ACTN</name>
<organism evidence="2 3">
    <name type="scientific">Solirubrobacter phytolaccae</name>
    <dbReference type="NCBI Taxonomy" id="1404360"/>
    <lineage>
        <taxon>Bacteria</taxon>
        <taxon>Bacillati</taxon>
        <taxon>Actinomycetota</taxon>
        <taxon>Thermoleophilia</taxon>
        <taxon>Solirubrobacterales</taxon>
        <taxon>Solirubrobacteraceae</taxon>
        <taxon>Solirubrobacter</taxon>
    </lineage>
</organism>
<feature type="transmembrane region" description="Helical" evidence="1">
    <location>
        <begin position="115"/>
        <end position="137"/>
    </location>
</feature>
<keyword evidence="1" id="KW-0472">Membrane</keyword>
<dbReference type="Proteomes" id="UP001147653">
    <property type="component" value="Unassembled WGS sequence"/>
</dbReference>
<reference evidence="2" key="1">
    <citation type="submission" date="2022-10" db="EMBL/GenBank/DDBJ databases">
        <title>The WGS of Solirubrobacter phytolaccae KCTC 29190.</title>
        <authorList>
            <person name="Jiang Z."/>
        </authorList>
    </citation>
    <scope>NUCLEOTIDE SEQUENCE</scope>
    <source>
        <strain evidence="2">KCTC 29190</strain>
    </source>
</reference>
<evidence type="ECO:0000256" key="1">
    <source>
        <dbReference type="SAM" id="Phobius"/>
    </source>
</evidence>
<feature type="transmembrane region" description="Helical" evidence="1">
    <location>
        <begin position="42"/>
        <end position="66"/>
    </location>
</feature>
<feature type="transmembrane region" description="Helical" evidence="1">
    <location>
        <begin position="149"/>
        <end position="170"/>
    </location>
</feature>
<proteinExistence type="predicted"/>
<feature type="transmembrane region" description="Helical" evidence="1">
    <location>
        <begin position="73"/>
        <end position="95"/>
    </location>
</feature>
<protein>
    <submittedName>
        <fullName evidence="2">DUF4386 domain-containing protein</fullName>
    </submittedName>
</protein>
<dbReference type="AlphaFoldDB" id="A0A9X3NAK8"/>
<evidence type="ECO:0000313" key="2">
    <source>
        <dbReference type="EMBL" id="MDA0182594.1"/>
    </source>
</evidence>
<keyword evidence="1" id="KW-0812">Transmembrane</keyword>
<dbReference type="Pfam" id="PF14329">
    <property type="entry name" value="DUF4386"/>
    <property type="match status" value="1"/>
</dbReference>
<feature type="transmembrane region" description="Helical" evidence="1">
    <location>
        <begin position="12"/>
        <end position="30"/>
    </location>
</feature>
<sequence length="217" mass="22407">MTSSLRPGRLVGILFALTFITGIAAVIFYGDDPRAASDTRLGLGAVLELLLIAANLGTALALLPLVRKQQALAFSYVAARVIECTFIAIGLLSLLTLTKTSDAGVAGALVEIKNWTFLLGPNLVVGIGNGLILGTLLYRAGLVPRGMALVGIIGGPLLTLAAAGVIVGVFDELPKVAALPEIVWEGYLATYVAIKGFKLTTAGARDRAPLVQTAVAV</sequence>
<dbReference type="InterPro" id="IPR025495">
    <property type="entry name" value="DUF4386"/>
</dbReference>
<accession>A0A9X3NAK8</accession>
<evidence type="ECO:0000313" key="3">
    <source>
        <dbReference type="Proteomes" id="UP001147653"/>
    </source>
</evidence>
<gene>
    <name evidence="2" type="ORF">OJ997_19950</name>
</gene>